<accession>A0A067S4Y5</accession>
<dbReference type="Proteomes" id="UP000027222">
    <property type="component" value="Unassembled WGS sequence"/>
</dbReference>
<keyword evidence="1" id="KW-1133">Transmembrane helix</keyword>
<organism evidence="3 4">
    <name type="scientific">Galerina marginata (strain CBS 339.88)</name>
    <dbReference type="NCBI Taxonomy" id="685588"/>
    <lineage>
        <taxon>Eukaryota</taxon>
        <taxon>Fungi</taxon>
        <taxon>Dikarya</taxon>
        <taxon>Basidiomycota</taxon>
        <taxon>Agaricomycotina</taxon>
        <taxon>Agaricomycetes</taxon>
        <taxon>Agaricomycetidae</taxon>
        <taxon>Agaricales</taxon>
        <taxon>Agaricineae</taxon>
        <taxon>Strophariaceae</taxon>
        <taxon>Galerina</taxon>
    </lineage>
</organism>
<gene>
    <name evidence="3" type="ORF">GALMADRAFT_148360</name>
</gene>
<keyword evidence="4" id="KW-1185">Reference proteome</keyword>
<sequence>MDNRGATTTISNFSSVFQYLIYIGLVSAAAIDCTLAVAISFVLLYAEQDANVGDKRTHQIIMHLIFQLIGAGMLTAASCLAIMGLYWSNPSSMVYLTVTFFSPRLYSNSILALFNAKARLNRKLNAYPELRSYSTIFFGETQGILLQANDEQLAYDVSEVRKGKIGRRADTSDDLKSIHRSGCRSTLVPGTSAKSYNAGAIRRRAGSY</sequence>
<feature type="transmembrane region" description="Helical" evidence="1">
    <location>
        <begin position="64"/>
        <end position="87"/>
    </location>
</feature>
<dbReference type="EMBL" id="KL142431">
    <property type="protein sequence ID" value="KDR65876.1"/>
    <property type="molecule type" value="Genomic_DNA"/>
</dbReference>
<protein>
    <recommendedName>
        <fullName evidence="2">DUF6534 domain-containing protein</fullName>
    </recommendedName>
</protein>
<dbReference type="InterPro" id="IPR045339">
    <property type="entry name" value="DUF6534"/>
</dbReference>
<proteinExistence type="predicted"/>
<feature type="domain" description="DUF6534" evidence="2">
    <location>
        <begin position="28"/>
        <end position="118"/>
    </location>
</feature>
<dbReference type="Pfam" id="PF20152">
    <property type="entry name" value="DUF6534"/>
    <property type="match status" value="1"/>
</dbReference>
<feature type="transmembrane region" description="Helical" evidence="1">
    <location>
        <begin position="93"/>
        <end position="114"/>
    </location>
</feature>
<keyword evidence="1" id="KW-0812">Transmembrane</keyword>
<name>A0A067S4Y5_GALM3</name>
<evidence type="ECO:0000259" key="2">
    <source>
        <dbReference type="Pfam" id="PF20152"/>
    </source>
</evidence>
<feature type="transmembrane region" description="Helical" evidence="1">
    <location>
        <begin position="20"/>
        <end position="44"/>
    </location>
</feature>
<evidence type="ECO:0000256" key="1">
    <source>
        <dbReference type="SAM" id="Phobius"/>
    </source>
</evidence>
<dbReference type="HOGENOM" id="CLU_1320982_0_0_1"/>
<reference evidence="4" key="1">
    <citation type="journal article" date="2014" name="Proc. Natl. Acad. Sci. U.S.A.">
        <title>Extensive sampling of basidiomycete genomes demonstrates inadequacy of the white-rot/brown-rot paradigm for wood decay fungi.</title>
        <authorList>
            <person name="Riley R."/>
            <person name="Salamov A.A."/>
            <person name="Brown D.W."/>
            <person name="Nagy L.G."/>
            <person name="Floudas D."/>
            <person name="Held B.W."/>
            <person name="Levasseur A."/>
            <person name="Lombard V."/>
            <person name="Morin E."/>
            <person name="Otillar R."/>
            <person name="Lindquist E.A."/>
            <person name="Sun H."/>
            <person name="LaButti K.M."/>
            <person name="Schmutz J."/>
            <person name="Jabbour D."/>
            <person name="Luo H."/>
            <person name="Baker S.E."/>
            <person name="Pisabarro A.G."/>
            <person name="Walton J.D."/>
            <person name="Blanchette R.A."/>
            <person name="Henrissat B."/>
            <person name="Martin F."/>
            <person name="Cullen D."/>
            <person name="Hibbett D.S."/>
            <person name="Grigoriev I.V."/>
        </authorList>
    </citation>
    <scope>NUCLEOTIDE SEQUENCE [LARGE SCALE GENOMIC DNA]</scope>
    <source>
        <strain evidence="4">CBS 339.88</strain>
    </source>
</reference>
<dbReference type="AlphaFoldDB" id="A0A067S4Y5"/>
<keyword evidence="1" id="KW-0472">Membrane</keyword>
<evidence type="ECO:0000313" key="3">
    <source>
        <dbReference type="EMBL" id="KDR65876.1"/>
    </source>
</evidence>
<evidence type="ECO:0000313" key="4">
    <source>
        <dbReference type="Proteomes" id="UP000027222"/>
    </source>
</evidence>
<dbReference type="OrthoDB" id="3270417at2759"/>